<dbReference type="InterPro" id="IPR036264">
    <property type="entry name" value="Bact_exopeptidase_dim_dom"/>
</dbReference>
<dbReference type="GO" id="GO:0006526">
    <property type="term" value="P:L-arginine biosynthetic process"/>
    <property type="evidence" value="ECO:0007669"/>
    <property type="project" value="TreeGrafter"/>
</dbReference>
<feature type="binding site" evidence="15">
    <location>
        <position position="174"/>
    </location>
    <ligand>
        <name>Zn(2+)</name>
        <dbReference type="ChEBI" id="CHEBI:29105"/>
        <label>1</label>
    </ligand>
</feature>
<feature type="binding site" evidence="15">
    <location>
        <position position="360"/>
    </location>
    <ligand>
        <name>Zn(2+)</name>
        <dbReference type="ChEBI" id="CHEBI:29105"/>
        <label>2</label>
    </ligand>
</feature>
<comment type="function">
    <text evidence="15">Catalyzes the hydrolysis of N-succinyl-L,L-diaminopimelic acid (SDAP), forming succinate and LL-2,6-diaminopimelate (DAP), an intermediate involved in the bacterial biosynthesis of lysine and meso-diaminopimelic acid, an essential component of bacterial cell walls.</text>
</comment>
<keyword evidence="12 15" id="KW-0170">Cobalt</keyword>
<feature type="active site" description="Proton acceptor" evidence="15">
    <location>
        <position position="145"/>
    </location>
</feature>
<dbReference type="SUPFAM" id="SSF53187">
    <property type="entry name" value="Zn-dependent exopeptidases"/>
    <property type="match status" value="1"/>
</dbReference>
<keyword evidence="18" id="KW-1185">Reference proteome</keyword>
<dbReference type="HAMAP" id="MF_01690">
    <property type="entry name" value="DapE"/>
    <property type="match status" value="1"/>
</dbReference>
<evidence type="ECO:0000256" key="8">
    <source>
        <dbReference type="ARBA" id="ARBA00022801"/>
    </source>
</evidence>
<protein>
    <recommendedName>
        <fullName evidence="5 15">Succinyl-diaminopimelate desuccinylase</fullName>
        <shortName evidence="15">SDAP desuccinylase</shortName>
        <ecNumber evidence="4 15">3.5.1.18</ecNumber>
    </recommendedName>
    <alternativeName>
        <fullName evidence="13 15">N-succinyl-LL-2,6-diaminoheptanedioate amidohydrolase</fullName>
    </alternativeName>
</protein>
<dbReference type="GO" id="GO:0009089">
    <property type="term" value="P:lysine biosynthetic process via diaminopimelate"/>
    <property type="evidence" value="ECO:0007669"/>
    <property type="project" value="UniProtKB-UniRule"/>
</dbReference>
<keyword evidence="9 15" id="KW-0862">Zinc</keyword>
<evidence type="ECO:0000256" key="11">
    <source>
        <dbReference type="ARBA" id="ARBA00023154"/>
    </source>
</evidence>
<accession>A0A917CGU5</accession>
<evidence type="ECO:0000256" key="15">
    <source>
        <dbReference type="HAMAP-Rule" id="MF_01690"/>
    </source>
</evidence>
<keyword evidence="8 15" id="KW-0378">Hydrolase</keyword>
<dbReference type="Gene3D" id="3.40.630.10">
    <property type="entry name" value="Zn peptidases"/>
    <property type="match status" value="2"/>
</dbReference>
<feature type="binding site" evidence="15">
    <location>
        <position position="114"/>
    </location>
    <ligand>
        <name>Zn(2+)</name>
        <dbReference type="ChEBI" id="CHEBI:29105"/>
        <label>1</label>
    </ligand>
</feature>
<dbReference type="InterPro" id="IPR001261">
    <property type="entry name" value="ArgE/DapE_CS"/>
</dbReference>
<reference evidence="17" key="2">
    <citation type="submission" date="2020-09" db="EMBL/GenBank/DDBJ databases">
        <authorList>
            <person name="Sun Q."/>
            <person name="Sedlacek I."/>
        </authorList>
    </citation>
    <scope>NUCLEOTIDE SEQUENCE</scope>
    <source>
        <strain evidence="17">CCM 7897</strain>
    </source>
</reference>
<dbReference type="Pfam" id="PF07687">
    <property type="entry name" value="M20_dimer"/>
    <property type="match status" value="1"/>
</dbReference>
<evidence type="ECO:0000256" key="13">
    <source>
        <dbReference type="ARBA" id="ARBA00031891"/>
    </source>
</evidence>
<feature type="binding site" evidence="15">
    <location>
        <position position="146"/>
    </location>
    <ligand>
        <name>Zn(2+)</name>
        <dbReference type="ChEBI" id="CHEBI:29105"/>
        <label>2</label>
    </ligand>
</feature>
<dbReference type="GO" id="GO:0019877">
    <property type="term" value="P:diaminopimelate biosynthetic process"/>
    <property type="evidence" value="ECO:0007669"/>
    <property type="project" value="UniProtKB-UniRule"/>
</dbReference>
<dbReference type="GO" id="GO:0008777">
    <property type="term" value="F:acetylornithine deacetylase activity"/>
    <property type="evidence" value="ECO:0007669"/>
    <property type="project" value="TreeGrafter"/>
</dbReference>
<evidence type="ECO:0000256" key="1">
    <source>
        <dbReference type="ARBA" id="ARBA00005130"/>
    </source>
</evidence>
<dbReference type="EMBL" id="BMCT01000012">
    <property type="protein sequence ID" value="GGF87369.1"/>
    <property type="molecule type" value="Genomic_DNA"/>
</dbReference>
<comment type="similarity">
    <text evidence="2 15">Belongs to the peptidase M20A family. DapE subfamily.</text>
</comment>
<evidence type="ECO:0000256" key="12">
    <source>
        <dbReference type="ARBA" id="ARBA00023285"/>
    </source>
</evidence>
<evidence type="ECO:0000256" key="2">
    <source>
        <dbReference type="ARBA" id="ARBA00006746"/>
    </source>
</evidence>
<dbReference type="NCBIfam" id="TIGR01246">
    <property type="entry name" value="dapE_proteo"/>
    <property type="match status" value="1"/>
</dbReference>
<dbReference type="GO" id="GO:0009014">
    <property type="term" value="F:succinyl-diaminopimelate desuccinylase activity"/>
    <property type="evidence" value="ECO:0007669"/>
    <property type="project" value="UniProtKB-UniRule"/>
</dbReference>
<dbReference type="PANTHER" id="PTHR43808:SF31">
    <property type="entry name" value="N-ACETYL-L-CITRULLINE DEACETYLASE"/>
    <property type="match status" value="1"/>
</dbReference>
<keyword evidence="7 15" id="KW-0479">Metal-binding</keyword>
<evidence type="ECO:0000256" key="7">
    <source>
        <dbReference type="ARBA" id="ARBA00022723"/>
    </source>
</evidence>
<dbReference type="GO" id="GO:0008270">
    <property type="term" value="F:zinc ion binding"/>
    <property type="evidence" value="ECO:0007669"/>
    <property type="project" value="UniProtKB-UniRule"/>
</dbReference>
<organism evidence="17 18">
    <name type="scientific">Azorhizobium oxalatiphilum</name>
    <dbReference type="NCBI Taxonomy" id="980631"/>
    <lineage>
        <taxon>Bacteria</taxon>
        <taxon>Pseudomonadati</taxon>
        <taxon>Pseudomonadota</taxon>
        <taxon>Alphaproteobacteria</taxon>
        <taxon>Hyphomicrobiales</taxon>
        <taxon>Xanthobacteraceae</taxon>
        <taxon>Azorhizobium</taxon>
    </lineage>
</organism>
<comment type="pathway">
    <text evidence="1 15">Amino-acid biosynthesis; L-lysine biosynthesis via DAP pathway; LL-2,6-diaminopimelate from (S)-tetrahydrodipicolinate (succinylase route): step 3/3.</text>
</comment>
<evidence type="ECO:0000259" key="16">
    <source>
        <dbReference type="Pfam" id="PF07687"/>
    </source>
</evidence>
<keyword evidence="10 15" id="KW-0220">Diaminopimelate biosynthesis</keyword>
<dbReference type="InterPro" id="IPR050072">
    <property type="entry name" value="Peptidase_M20A"/>
</dbReference>
<keyword evidence="6 15" id="KW-0028">Amino-acid biosynthesis</keyword>
<comment type="subunit">
    <text evidence="3 15">Homodimer.</text>
</comment>
<feature type="binding site" evidence="15">
    <location>
        <position position="114"/>
    </location>
    <ligand>
        <name>Zn(2+)</name>
        <dbReference type="ChEBI" id="CHEBI:29105"/>
        <label>2</label>
    </ligand>
</feature>
<dbReference type="NCBIfam" id="NF009557">
    <property type="entry name" value="PRK13009.1"/>
    <property type="match status" value="1"/>
</dbReference>
<evidence type="ECO:0000256" key="10">
    <source>
        <dbReference type="ARBA" id="ARBA00022915"/>
    </source>
</evidence>
<name>A0A917CGU5_9HYPH</name>
<proteinExistence type="inferred from homology"/>
<gene>
    <name evidence="15 17" type="primary">dapE</name>
    <name evidence="17" type="ORF">GCM10007301_54040</name>
</gene>
<dbReference type="SUPFAM" id="SSF55031">
    <property type="entry name" value="Bacterial exopeptidase dimerisation domain"/>
    <property type="match status" value="1"/>
</dbReference>
<evidence type="ECO:0000256" key="5">
    <source>
        <dbReference type="ARBA" id="ARBA00022391"/>
    </source>
</evidence>
<evidence type="ECO:0000313" key="18">
    <source>
        <dbReference type="Proteomes" id="UP000606044"/>
    </source>
</evidence>
<dbReference type="InterPro" id="IPR002933">
    <property type="entry name" value="Peptidase_M20"/>
</dbReference>
<comment type="caution">
    <text evidence="17">The sequence shown here is derived from an EMBL/GenBank/DDBJ whole genome shotgun (WGS) entry which is preliminary data.</text>
</comment>
<feature type="domain" description="Peptidase M20 dimerisation" evidence="16">
    <location>
        <begin position="187"/>
        <end position="294"/>
    </location>
</feature>
<dbReference type="Proteomes" id="UP000606044">
    <property type="component" value="Unassembled WGS sequence"/>
</dbReference>
<dbReference type="PROSITE" id="PS00759">
    <property type="entry name" value="ARGE_DAPE_CPG2_2"/>
    <property type="match status" value="1"/>
</dbReference>
<dbReference type="AlphaFoldDB" id="A0A917CGU5"/>
<comment type="catalytic activity">
    <reaction evidence="14 15">
        <text>N-succinyl-(2S,6S)-2,6-diaminopimelate + H2O = (2S,6S)-2,6-diaminopimelate + succinate</text>
        <dbReference type="Rhea" id="RHEA:22608"/>
        <dbReference type="ChEBI" id="CHEBI:15377"/>
        <dbReference type="ChEBI" id="CHEBI:30031"/>
        <dbReference type="ChEBI" id="CHEBI:57609"/>
        <dbReference type="ChEBI" id="CHEBI:58087"/>
        <dbReference type="EC" id="3.5.1.18"/>
    </reaction>
</comment>
<evidence type="ECO:0000256" key="3">
    <source>
        <dbReference type="ARBA" id="ARBA00011738"/>
    </source>
</evidence>
<reference evidence="17" key="1">
    <citation type="journal article" date="2014" name="Int. J. Syst. Evol. Microbiol.">
        <title>Complete genome sequence of Corynebacterium casei LMG S-19264T (=DSM 44701T), isolated from a smear-ripened cheese.</title>
        <authorList>
            <consortium name="US DOE Joint Genome Institute (JGI-PGF)"/>
            <person name="Walter F."/>
            <person name="Albersmeier A."/>
            <person name="Kalinowski J."/>
            <person name="Ruckert C."/>
        </authorList>
    </citation>
    <scope>NUCLEOTIDE SEQUENCE</scope>
    <source>
        <strain evidence="17">CCM 7897</strain>
    </source>
</reference>
<dbReference type="InterPro" id="IPR005941">
    <property type="entry name" value="DapE_proteobac"/>
</dbReference>
<evidence type="ECO:0000256" key="9">
    <source>
        <dbReference type="ARBA" id="ARBA00022833"/>
    </source>
</evidence>
<evidence type="ECO:0000256" key="14">
    <source>
        <dbReference type="ARBA" id="ARBA00051301"/>
    </source>
</evidence>
<evidence type="ECO:0000256" key="6">
    <source>
        <dbReference type="ARBA" id="ARBA00022605"/>
    </source>
</evidence>
<feature type="active site" evidence="15">
    <location>
        <position position="83"/>
    </location>
</feature>
<dbReference type="GO" id="GO:0050897">
    <property type="term" value="F:cobalt ion binding"/>
    <property type="evidence" value="ECO:0007669"/>
    <property type="project" value="UniProtKB-UniRule"/>
</dbReference>
<dbReference type="RefSeq" id="WP_188583991.1">
    <property type="nucleotide sequence ID" value="NZ_BMCT01000012.1"/>
</dbReference>
<dbReference type="InterPro" id="IPR011650">
    <property type="entry name" value="Peptidase_M20_dimer"/>
</dbReference>
<comment type="cofactor">
    <cofactor evidence="15">
        <name>Zn(2+)</name>
        <dbReference type="ChEBI" id="CHEBI:29105"/>
    </cofactor>
    <cofactor evidence="15">
        <name>Co(2+)</name>
        <dbReference type="ChEBI" id="CHEBI:48828"/>
    </cofactor>
    <text evidence="15">Binds 2 Zn(2+) or Co(2+) ions per subunit.</text>
</comment>
<dbReference type="CDD" id="cd03891">
    <property type="entry name" value="M20_DapE_proteobac"/>
    <property type="match status" value="1"/>
</dbReference>
<sequence length="391" mass="41022">MTTAAAPAAKLAEDALAYARALIRAPSVTPDATGALDVVADLLRQAGYRVERLVSDTGGVAVDNLYARIGTTSPNLCFAGHVDVVPPGAEDAWRHPPFSGALEDGVLYGRGAVDMKGAVGAFLAAALHHGAPAHGSISFLITGDEEGPALDGTVKVVEWLAATGEVIDHCVVGEPTNPEALGDMVKIGRRGSLSGVITVTGKQGHVAYPHRADNPIPRLVRLLSALTAEPLDAGSDHFPPSNLEVVSVDVGNPAFNVIPAVATARFNVRYNDLYSLATLKAEIERRLGTAGEAYDLVFQRGASESFLTAPGTFVETVLDAVEDVTGRRPEMSTTGGTSDARFIKALCPVLEFGLVGQTMHMVDEQTPVADLVALAAIYERLIVRYFATFAA</sequence>
<dbReference type="EC" id="3.5.1.18" evidence="4 15"/>
<dbReference type="Pfam" id="PF01546">
    <property type="entry name" value="Peptidase_M20"/>
    <property type="match status" value="1"/>
</dbReference>
<keyword evidence="11 15" id="KW-0457">Lysine biosynthesis</keyword>
<evidence type="ECO:0000256" key="4">
    <source>
        <dbReference type="ARBA" id="ARBA00011921"/>
    </source>
</evidence>
<dbReference type="PANTHER" id="PTHR43808">
    <property type="entry name" value="ACETYLORNITHINE DEACETYLASE"/>
    <property type="match status" value="1"/>
</dbReference>
<feature type="binding site" evidence="15">
    <location>
        <position position="81"/>
    </location>
    <ligand>
        <name>Zn(2+)</name>
        <dbReference type="ChEBI" id="CHEBI:29105"/>
        <label>1</label>
    </ligand>
</feature>
<evidence type="ECO:0000313" key="17">
    <source>
        <dbReference type="EMBL" id="GGF87369.1"/>
    </source>
</evidence>